<evidence type="ECO:0000256" key="1">
    <source>
        <dbReference type="SAM" id="MobiDB-lite"/>
    </source>
</evidence>
<gene>
    <name evidence="2" type="ORF">SKAU_G00202460</name>
</gene>
<evidence type="ECO:0000313" key="2">
    <source>
        <dbReference type="EMBL" id="KAJ8357452.1"/>
    </source>
</evidence>
<protein>
    <submittedName>
        <fullName evidence="2">Uncharacterized protein</fullName>
    </submittedName>
</protein>
<organism evidence="2 3">
    <name type="scientific">Synaphobranchus kaupii</name>
    <name type="common">Kaup's arrowtooth eel</name>
    <dbReference type="NCBI Taxonomy" id="118154"/>
    <lineage>
        <taxon>Eukaryota</taxon>
        <taxon>Metazoa</taxon>
        <taxon>Chordata</taxon>
        <taxon>Craniata</taxon>
        <taxon>Vertebrata</taxon>
        <taxon>Euteleostomi</taxon>
        <taxon>Actinopterygii</taxon>
        <taxon>Neopterygii</taxon>
        <taxon>Teleostei</taxon>
        <taxon>Anguilliformes</taxon>
        <taxon>Synaphobranchidae</taxon>
        <taxon>Synaphobranchus</taxon>
    </lineage>
</organism>
<dbReference type="AlphaFoldDB" id="A0A9Q1FG28"/>
<dbReference type="EMBL" id="JAINUF010000006">
    <property type="protein sequence ID" value="KAJ8357452.1"/>
    <property type="molecule type" value="Genomic_DNA"/>
</dbReference>
<reference evidence="2" key="1">
    <citation type="journal article" date="2023" name="Science">
        <title>Genome structures resolve the early diversification of teleost fishes.</title>
        <authorList>
            <person name="Parey E."/>
            <person name="Louis A."/>
            <person name="Montfort J."/>
            <person name="Bouchez O."/>
            <person name="Roques C."/>
            <person name="Iampietro C."/>
            <person name="Lluch J."/>
            <person name="Castinel A."/>
            <person name="Donnadieu C."/>
            <person name="Desvignes T."/>
            <person name="Floi Bucao C."/>
            <person name="Jouanno E."/>
            <person name="Wen M."/>
            <person name="Mejri S."/>
            <person name="Dirks R."/>
            <person name="Jansen H."/>
            <person name="Henkel C."/>
            <person name="Chen W.J."/>
            <person name="Zahm M."/>
            <person name="Cabau C."/>
            <person name="Klopp C."/>
            <person name="Thompson A.W."/>
            <person name="Robinson-Rechavi M."/>
            <person name="Braasch I."/>
            <person name="Lecointre G."/>
            <person name="Bobe J."/>
            <person name="Postlethwait J.H."/>
            <person name="Berthelot C."/>
            <person name="Roest Crollius H."/>
            <person name="Guiguen Y."/>
        </authorList>
    </citation>
    <scope>NUCLEOTIDE SEQUENCE</scope>
    <source>
        <strain evidence="2">WJC10195</strain>
    </source>
</reference>
<feature type="region of interest" description="Disordered" evidence="1">
    <location>
        <begin position="16"/>
        <end position="42"/>
    </location>
</feature>
<proteinExistence type="predicted"/>
<name>A0A9Q1FG28_SYNKA</name>
<accession>A0A9Q1FG28</accession>
<dbReference type="Proteomes" id="UP001152622">
    <property type="component" value="Chromosome 6"/>
</dbReference>
<sequence>MYILVLCMNWPLDDIDSEADTGHTRRTRPTHPQCSARGPAKQKAHVRFLPRDGGVGTAPLPPSKDKRQAVRGMGVSQISEALATFVQHKRPPLELMGVRGSGSTLSTASQWRGCRAGLNAAATINSDC</sequence>
<evidence type="ECO:0000313" key="3">
    <source>
        <dbReference type="Proteomes" id="UP001152622"/>
    </source>
</evidence>
<comment type="caution">
    <text evidence="2">The sequence shown here is derived from an EMBL/GenBank/DDBJ whole genome shotgun (WGS) entry which is preliminary data.</text>
</comment>
<keyword evidence="3" id="KW-1185">Reference proteome</keyword>